<proteinExistence type="predicted"/>
<name>A0A158B6K7_9BURK</name>
<dbReference type="Pfam" id="PF15919">
    <property type="entry name" value="HicB_lk_antitox"/>
    <property type="match status" value="1"/>
</dbReference>
<dbReference type="Gene3D" id="1.10.260.40">
    <property type="entry name" value="lambda repressor-like DNA-binding domains"/>
    <property type="match status" value="1"/>
</dbReference>
<dbReference type="PANTHER" id="PTHR34504:SF4">
    <property type="entry name" value="ANTITOXIN HICB"/>
    <property type="match status" value="1"/>
</dbReference>
<evidence type="ECO:0000313" key="3">
    <source>
        <dbReference type="Proteomes" id="UP000054911"/>
    </source>
</evidence>
<reference evidence="2" key="1">
    <citation type="submission" date="2016-01" db="EMBL/GenBank/DDBJ databases">
        <authorList>
            <person name="Peeters C."/>
        </authorList>
    </citation>
    <scope>NUCLEOTIDE SEQUENCE [LARGE SCALE GENOMIC DNA]</scope>
    <source>
        <strain evidence="2">LMG 29323</strain>
    </source>
</reference>
<dbReference type="SUPFAM" id="SSF47413">
    <property type="entry name" value="lambda repressor-like DNA-binding domains"/>
    <property type="match status" value="1"/>
</dbReference>
<dbReference type="SUPFAM" id="SSF143100">
    <property type="entry name" value="TTHA1013/TTHA0281-like"/>
    <property type="match status" value="1"/>
</dbReference>
<dbReference type="AlphaFoldDB" id="A0A158B6K7"/>
<keyword evidence="3" id="KW-1185">Reference proteome</keyword>
<evidence type="ECO:0000313" key="2">
    <source>
        <dbReference type="EMBL" id="SAK65550.1"/>
    </source>
</evidence>
<dbReference type="InterPro" id="IPR031807">
    <property type="entry name" value="HicB-like"/>
</dbReference>
<dbReference type="InterPro" id="IPR051404">
    <property type="entry name" value="TA_system_antitoxin"/>
</dbReference>
<protein>
    <submittedName>
        <fullName evidence="2">Antitoxin HicB</fullName>
    </submittedName>
</protein>
<sequence length="138" mass="15105">MFRYPALFEPEGSGFVVSFRDIPEALTQGDTLDEAREMAADALLTAMDFYFEDKRPVPSPSKAKKGEELVALPASVSAKILLLNEMIAQGVTPSELARRLSTRPQDVNRIMTLNHATKIDTIAEALSVLGKQLEISIA</sequence>
<dbReference type="STRING" id="1777141.AWB80_03083"/>
<evidence type="ECO:0000259" key="1">
    <source>
        <dbReference type="Pfam" id="PF15919"/>
    </source>
</evidence>
<dbReference type="PANTHER" id="PTHR34504">
    <property type="entry name" value="ANTITOXIN HICB"/>
    <property type="match status" value="1"/>
</dbReference>
<feature type="domain" description="HicB-like antitoxin of toxin-antitoxin system" evidence="1">
    <location>
        <begin position="4"/>
        <end position="64"/>
    </location>
</feature>
<dbReference type="GO" id="GO:0003677">
    <property type="term" value="F:DNA binding"/>
    <property type="evidence" value="ECO:0007669"/>
    <property type="project" value="InterPro"/>
</dbReference>
<accession>A0A158B6K7</accession>
<organism evidence="2 3">
    <name type="scientific">Caballeronia pedi</name>
    <dbReference type="NCBI Taxonomy" id="1777141"/>
    <lineage>
        <taxon>Bacteria</taxon>
        <taxon>Pseudomonadati</taxon>
        <taxon>Pseudomonadota</taxon>
        <taxon>Betaproteobacteria</taxon>
        <taxon>Burkholderiales</taxon>
        <taxon>Burkholderiaceae</taxon>
        <taxon>Caballeronia</taxon>
    </lineage>
</organism>
<comment type="caution">
    <text evidence="2">The sequence shown here is derived from an EMBL/GenBank/DDBJ whole genome shotgun (WGS) entry which is preliminary data.</text>
</comment>
<dbReference type="InterPro" id="IPR010982">
    <property type="entry name" value="Lambda_DNA-bd_dom_sf"/>
</dbReference>
<dbReference type="Gene3D" id="3.30.160.250">
    <property type="match status" value="1"/>
</dbReference>
<dbReference type="OrthoDB" id="5772151at2"/>
<gene>
    <name evidence="2" type="primary">hicB</name>
    <name evidence="2" type="ORF">AWB80_03083</name>
</gene>
<dbReference type="InterPro" id="IPR035069">
    <property type="entry name" value="TTHA1013/TTHA0281-like"/>
</dbReference>
<dbReference type="RefSeq" id="WP_061175809.1">
    <property type="nucleotide sequence ID" value="NZ_FCOE02000009.1"/>
</dbReference>
<dbReference type="Proteomes" id="UP000054911">
    <property type="component" value="Unassembled WGS sequence"/>
</dbReference>
<dbReference type="EMBL" id="FCOE02000009">
    <property type="protein sequence ID" value="SAK65550.1"/>
    <property type="molecule type" value="Genomic_DNA"/>
</dbReference>